<feature type="compositionally biased region" description="Basic and acidic residues" evidence="1">
    <location>
        <begin position="47"/>
        <end position="56"/>
    </location>
</feature>
<keyword evidence="3" id="KW-1185">Reference proteome</keyword>
<evidence type="ECO:0000313" key="3">
    <source>
        <dbReference type="Proteomes" id="UP000806378"/>
    </source>
</evidence>
<organism evidence="2 3">
    <name type="scientific">Corymbia citriodora subsp. variegata</name>
    <dbReference type="NCBI Taxonomy" id="360336"/>
    <lineage>
        <taxon>Eukaryota</taxon>
        <taxon>Viridiplantae</taxon>
        <taxon>Streptophyta</taxon>
        <taxon>Embryophyta</taxon>
        <taxon>Tracheophyta</taxon>
        <taxon>Spermatophyta</taxon>
        <taxon>Magnoliopsida</taxon>
        <taxon>eudicotyledons</taxon>
        <taxon>Gunneridae</taxon>
        <taxon>Pentapetalae</taxon>
        <taxon>rosids</taxon>
        <taxon>malvids</taxon>
        <taxon>Myrtales</taxon>
        <taxon>Myrtaceae</taxon>
        <taxon>Myrtoideae</taxon>
        <taxon>Eucalypteae</taxon>
        <taxon>Corymbia</taxon>
    </lineage>
</organism>
<comment type="caution">
    <text evidence="2">The sequence shown here is derived from an EMBL/GenBank/DDBJ whole genome shotgun (WGS) entry which is preliminary data.</text>
</comment>
<feature type="compositionally biased region" description="Basic and acidic residues" evidence="1">
    <location>
        <begin position="72"/>
        <end position="81"/>
    </location>
</feature>
<dbReference type="Gramene" id="rna-gnl|WGS:JABURB|Cocit.L4437.1">
    <property type="protein sequence ID" value="cds-KAF7851125.1"/>
    <property type="gene ID" value="gene-BT93_L4437"/>
</dbReference>
<name>A0A8T0CYH7_CORYI</name>
<evidence type="ECO:0008006" key="4">
    <source>
        <dbReference type="Google" id="ProtNLM"/>
    </source>
</evidence>
<protein>
    <recommendedName>
        <fullName evidence="4">WEB family protein</fullName>
    </recommendedName>
</protein>
<accession>A0A8T0CYH7</accession>
<evidence type="ECO:0000256" key="1">
    <source>
        <dbReference type="SAM" id="MobiDB-lite"/>
    </source>
</evidence>
<gene>
    <name evidence="2" type="ORF">BT93_L4437</name>
</gene>
<dbReference type="AlphaFoldDB" id="A0A8T0CYH7"/>
<dbReference type="OrthoDB" id="685187at2759"/>
<reference evidence="2" key="1">
    <citation type="submission" date="2020-05" db="EMBL/GenBank/DDBJ databases">
        <title>WGS assembly of Corymbia citriodora subspecies variegata.</title>
        <authorList>
            <person name="Barry K."/>
            <person name="Hundley H."/>
            <person name="Shu S."/>
            <person name="Jenkins J."/>
            <person name="Grimwood J."/>
            <person name="Baten A."/>
        </authorList>
    </citation>
    <scope>NUCLEOTIDE SEQUENCE</scope>
    <source>
        <strain evidence="2">CV2-018</strain>
    </source>
</reference>
<proteinExistence type="predicted"/>
<feature type="region of interest" description="Disordered" evidence="1">
    <location>
        <begin position="42"/>
        <end position="82"/>
    </location>
</feature>
<feature type="compositionally biased region" description="Polar residues" evidence="1">
    <location>
        <begin position="58"/>
        <end position="67"/>
    </location>
</feature>
<evidence type="ECO:0000313" key="2">
    <source>
        <dbReference type="EMBL" id="KAF7851125.1"/>
    </source>
</evidence>
<dbReference type="Proteomes" id="UP000806378">
    <property type="component" value="Unassembled WGS sequence"/>
</dbReference>
<sequence length="236" mass="26588">MEDQHLCQKLPMDYHSNVDTSRPFSSVKEAVAIFGERLLAGDMYSPKPHDSPKPEVDNSWSFSTPSPTVKLPPREEAEGEQHAFSNNLKKLEAELVETKLELKLLKERESETEVALASLNAELHKNMSRLAQAEAAAAAKAVATIRSSDFERATRADAMKEQQKISEMVIRMENSPTLAQILNISEKEEDSGGIKEKKMMKKKPIVPLVGDWFSRKKRSPTTHLHESLYSSPHFFN</sequence>
<dbReference type="EMBL" id="MU089561">
    <property type="protein sequence ID" value="KAF7851125.1"/>
    <property type="molecule type" value="Genomic_DNA"/>
</dbReference>